<dbReference type="EMBL" id="RSEO01000028">
    <property type="protein sequence ID" value="RXQ28895.1"/>
    <property type="molecule type" value="Genomic_DNA"/>
</dbReference>
<dbReference type="Proteomes" id="UP000290660">
    <property type="component" value="Unassembled WGS sequence"/>
</dbReference>
<accession>A0A4Q1J898</accession>
<gene>
    <name evidence="2" type="ORF">EI538_19645</name>
</gene>
<name>A0A4Q1J898_SALER</name>
<protein>
    <submittedName>
        <fullName evidence="2">DUF4065 domain-containing protein</fullName>
    </submittedName>
</protein>
<evidence type="ECO:0000313" key="2">
    <source>
        <dbReference type="EMBL" id="RXQ28895.1"/>
    </source>
</evidence>
<sequence length="180" mass="20272">MKDNLMLNIRFDSEKALEAILYVASKAPVPDIYHVGKILYYADRFHLEAFGRLITGDHYNAMKDGPVASNTYDIIKIARGDGRYIPNGCDADSVRSAFRIAGMNVVPRREPDEDLLSESDLECIDKSIEMLGNMSFEDIRNMSHDGAWEAADRNGEMPLESIVGQLQNSEMILDYLQNGY</sequence>
<comment type="caution">
    <text evidence="2">The sequence shown here is derived from an EMBL/GenBank/DDBJ whole genome shotgun (WGS) entry which is preliminary data.</text>
</comment>
<reference evidence="2 3" key="1">
    <citation type="submission" date="2018-12" db="EMBL/GenBank/DDBJ databases">
        <title>Identification of serotype of rogose Salmonella by whole genome sequencing.</title>
        <authorList>
            <person name="Sacchi C.T."/>
            <person name="Goncalves C.R."/>
            <person name="Tiba-Casas M.R."/>
        </authorList>
    </citation>
    <scope>NUCLEOTIDE SEQUENCE [LARGE SCALE GENOMIC DNA]</scope>
    <source>
        <strain evidence="2 3">169_17</strain>
    </source>
</reference>
<organism evidence="2 3">
    <name type="scientific">Salmonella enterica</name>
    <name type="common">Salmonella choleraesuis</name>
    <dbReference type="NCBI Taxonomy" id="28901"/>
    <lineage>
        <taxon>Bacteria</taxon>
        <taxon>Pseudomonadati</taxon>
        <taxon>Pseudomonadota</taxon>
        <taxon>Gammaproteobacteria</taxon>
        <taxon>Enterobacterales</taxon>
        <taxon>Enterobacteriaceae</taxon>
        <taxon>Salmonella</taxon>
    </lineage>
</organism>
<evidence type="ECO:0000259" key="1">
    <source>
        <dbReference type="Pfam" id="PF13274"/>
    </source>
</evidence>
<proteinExistence type="predicted"/>
<dbReference type="Pfam" id="PF13274">
    <property type="entry name" value="SocA_Panacea"/>
    <property type="match status" value="1"/>
</dbReference>
<evidence type="ECO:0000313" key="3">
    <source>
        <dbReference type="Proteomes" id="UP000290660"/>
    </source>
</evidence>
<feature type="domain" description="Antitoxin SocA-like Panacea" evidence="1">
    <location>
        <begin position="37"/>
        <end position="148"/>
    </location>
</feature>
<dbReference type="AlphaFoldDB" id="A0A4Q1J898"/>
<dbReference type="InterPro" id="IPR025272">
    <property type="entry name" value="SocA_Panacea"/>
</dbReference>